<sequence>MANTEPYRAVSLTLDEKINGFNKTAEMLNPHISDIEKSNSQLADFIEYMRDRTNNRIRNNERLLHLIFHLAGFDKSRYNAEFSEFTEQEVRSLILAMNQFKGVAAILPTKLVLPKQKLISH</sequence>
<dbReference type="AlphaFoldDB" id="A0A1Q5TGV8"/>
<proteinExistence type="predicted"/>
<dbReference type="InterPro" id="IPR035232">
    <property type="entry name" value="DUF5347"/>
</dbReference>
<organism evidence="1 2">
    <name type="scientific">Xenorhabdus thuongxuanensis</name>
    <dbReference type="NCBI Taxonomy" id="1873484"/>
    <lineage>
        <taxon>Bacteria</taxon>
        <taxon>Pseudomonadati</taxon>
        <taxon>Pseudomonadota</taxon>
        <taxon>Gammaproteobacteria</taxon>
        <taxon>Enterobacterales</taxon>
        <taxon>Morganellaceae</taxon>
        <taxon>Xenorhabdus</taxon>
    </lineage>
</organism>
<evidence type="ECO:0000313" key="2">
    <source>
        <dbReference type="Proteomes" id="UP000186277"/>
    </source>
</evidence>
<evidence type="ECO:0000313" key="1">
    <source>
        <dbReference type="EMBL" id="OKO99441.1"/>
    </source>
</evidence>
<dbReference type="Pfam" id="PF17282">
    <property type="entry name" value="DUF5347"/>
    <property type="match status" value="1"/>
</dbReference>
<name>A0A1Q5TGV8_9GAMM</name>
<dbReference type="RefSeq" id="WP_074021863.1">
    <property type="nucleotide sequence ID" value="NZ_CAWMWP010000103.1"/>
</dbReference>
<protein>
    <submittedName>
        <fullName evidence="1">Phage-related protein</fullName>
    </submittedName>
</protein>
<gene>
    <name evidence="1" type="ORF">Xentx_03604</name>
</gene>
<dbReference type="Proteomes" id="UP000186277">
    <property type="component" value="Unassembled WGS sequence"/>
</dbReference>
<dbReference type="EMBL" id="MKGR01000074">
    <property type="protein sequence ID" value="OKO99441.1"/>
    <property type="molecule type" value="Genomic_DNA"/>
</dbReference>
<accession>A0A1Q5TGV8</accession>
<dbReference type="OrthoDB" id="6473374at2"/>
<comment type="caution">
    <text evidence="1">The sequence shown here is derived from an EMBL/GenBank/DDBJ whole genome shotgun (WGS) entry which is preliminary data.</text>
</comment>
<reference evidence="1 2" key="1">
    <citation type="submission" date="2016-09" db="EMBL/GenBank/DDBJ databases">
        <title>Xenorhabdus thuongxuanensis sp. nov. and Xenorhabdus eapokensis sp. nov., isolated from Steinernema species.</title>
        <authorList>
            <person name="Kaempfer P."/>
            <person name="Tobias N.J."/>
            <person name="Phan Ke L."/>
            <person name="Bode H.B."/>
            <person name="Glaeser S.P."/>
        </authorList>
    </citation>
    <scope>NUCLEOTIDE SEQUENCE [LARGE SCALE GENOMIC DNA]</scope>
    <source>
        <strain evidence="1 2">30TX1</strain>
    </source>
</reference>
<keyword evidence="2" id="KW-1185">Reference proteome</keyword>